<evidence type="ECO:0000313" key="4">
    <source>
        <dbReference type="Proteomes" id="UP001500523"/>
    </source>
</evidence>
<keyword evidence="2" id="KW-0732">Signal</keyword>
<name>A0ABP7DCB1_9SPHN</name>
<gene>
    <name evidence="3" type="ORF">GCM10022268_10170</name>
</gene>
<reference evidence="4" key="1">
    <citation type="journal article" date="2019" name="Int. J. Syst. Evol. Microbiol.">
        <title>The Global Catalogue of Microorganisms (GCM) 10K type strain sequencing project: providing services to taxonomists for standard genome sequencing and annotation.</title>
        <authorList>
            <consortium name="The Broad Institute Genomics Platform"/>
            <consortium name="The Broad Institute Genome Sequencing Center for Infectious Disease"/>
            <person name="Wu L."/>
            <person name="Ma J."/>
        </authorList>
    </citation>
    <scope>NUCLEOTIDE SEQUENCE [LARGE SCALE GENOMIC DNA]</scope>
    <source>
        <strain evidence="4">JCM 17498</strain>
    </source>
</reference>
<evidence type="ECO:0000313" key="3">
    <source>
        <dbReference type="EMBL" id="GAA3702368.1"/>
    </source>
</evidence>
<organism evidence="3 4">
    <name type="scientific">Sphingomonas cynarae</name>
    <dbReference type="NCBI Taxonomy" id="930197"/>
    <lineage>
        <taxon>Bacteria</taxon>
        <taxon>Pseudomonadati</taxon>
        <taxon>Pseudomonadota</taxon>
        <taxon>Alphaproteobacteria</taxon>
        <taxon>Sphingomonadales</taxon>
        <taxon>Sphingomonadaceae</taxon>
        <taxon>Sphingomonas</taxon>
    </lineage>
</organism>
<dbReference type="EMBL" id="BAABBF010000002">
    <property type="protein sequence ID" value="GAA3702368.1"/>
    <property type="molecule type" value="Genomic_DNA"/>
</dbReference>
<comment type="caution">
    <text evidence="3">The sequence shown here is derived from an EMBL/GenBank/DDBJ whole genome shotgun (WGS) entry which is preliminary data.</text>
</comment>
<dbReference type="Proteomes" id="UP001500523">
    <property type="component" value="Unassembled WGS sequence"/>
</dbReference>
<sequence length="159" mass="16589">MAFTLLLAVALPGPLAAQTAIPGVQTVSAQAALPGAERPRSVQQQSGTGRGAPVNGVLVLYGNERCPTNNDGDEIVVCERRSAEEQFRVPKELRNFEITPQNQSWAARAQGVMDTGSGVNTIGSCSTVGAGGATGCFAQQARAARAERKARQADERAIP</sequence>
<feature type="signal peptide" evidence="2">
    <location>
        <begin position="1"/>
        <end position="19"/>
    </location>
</feature>
<accession>A0ABP7DCB1</accession>
<proteinExistence type="predicted"/>
<evidence type="ECO:0000256" key="1">
    <source>
        <dbReference type="SAM" id="MobiDB-lite"/>
    </source>
</evidence>
<keyword evidence="4" id="KW-1185">Reference proteome</keyword>
<feature type="chain" id="PRO_5045548949" evidence="2">
    <location>
        <begin position="20"/>
        <end position="159"/>
    </location>
</feature>
<evidence type="ECO:0000256" key="2">
    <source>
        <dbReference type="SAM" id="SignalP"/>
    </source>
</evidence>
<feature type="region of interest" description="Disordered" evidence="1">
    <location>
        <begin position="139"/>
        <end position="159"/>
    </location>
</feature>
<feature type="compositionally biased region" description="Basic and acidic residues" evidence="1">
    <location>
        <begin position="144"/>
        <end position="159"/>
    </location>
</feature>
<protein>
    <submittedName>
        <fullName evidence="3">Uncharacterized protein</fullName>
    </submittedName>
</protein>